<protein>
    <recommendedName>
        <fullName evidence="12">Major facilitator superfamily (MFS) profile domain-containing protein</fullName>
    </recommendedName>
</protein>
<evidence type="ECO:0008006" key="12">
    <source>
        <dbReference type="Google" id="ProtNLM"/>
    </source>
</evidence>
<evidence type="ECO:0000256" key="2">
    <source>
        <dbReference type="ARBA" id="ARBA00005982"/>
    </source>
</evidence>
<feature type="transmembrane region" description="Helical" evidence="9">
    <location>
        <begin position="189"/>
        <end position="210"/>
    </location>
</feature>
<dbReference type="SUPFAM" id="SSF103473">
    <property type="entry name" value="MFS general substrate transporter"/>
    <property type="match status" value="1"/>
</dbReference>
<keyword evidence="3 7" id="KW-0813">Transport</keyword>
<feature type="transmembrane region" description="Helical" evidence="9">
    <location>
        <begin position="423"/>
        <end position="440"/>
    </location>
</feature>
<dbReference type="PANTHER" id="PTHR11654">
    <property type="entry name" value="OLIGOPEPTIDE TRANSPORTER-RELATED"/>
    <property type="match status" value="1"/>
</dbReference>
<evidence type="ECO:0000313" key="11">
    <source>
        <dbReference type="Proteomes" id="UP000298061"/>
    </source>
</evidence>
<keyword evidence="11" id="KW-1185">Reference proteome</keyword>
<evidence type="ECO:0000256" key="3">
    <source>
        <dbReference type="ARBA" id="ARBA00022448"/>
    </source>
</evidence>
<gene>
    <name evidence="10" type="ORF">EWM64_g7968</name>
</gene>
<evidence type="ECO:0000313" key="10">
    <source>
        <dbReference type="EMBL" id="TFY76043.1"/>
    </source>
</evidence>
<dbReference type="EMBL" id="SFCI01001340">
    <property type="protein sequence ID" value="TFY76043.1"/>
    <property type="molecule type" value="Genomic_DNA"/>
</dbReference>
<dbReference type="AlphaFoldDB" id="A0A4Y9ZPU6"/>
<feature type="transmembrane region" description="Helical" evidence="9">
    <location>
        <begin position="567"/>
        <end position="587"/>
    </location>
</feature>
<feature type="transmembrane region" description="Helical" evidence="9">
    <location>
        <begin position="508"/>
        <end position="527"/>
    </location>
</feature>
<dbReference type="Pfam" id="PF00854">
    <property type="entry name" value="PTR2"/>
    <property type="match status" value="1"/>
</dbReference>
<dbReference type="InterPro" id="IPR018456">
    <property type="entry name" value="PTR2_symporter_CS"/>
</dbReference>
<feature type="transmembrane region" description="Helical" evidence="9">
    <location>
        <begin position="248"/>
        <end position="267"/>
    </location>
</feature>
<keyword evidence="5 9" id="KW-1133">Transmembrane helix</keyword>
<dbReference type="STRING" id="135208.A0A4Y9ZPU6"/>
<dbReference type="GO" id="GO:0005886">
    <property type="term" value="C:plasma membrane"/>
    <property type="evidence" value="ECO:0007669"/>
    <property type="project" value="UniProtKB-ARBA"/>
</dbReference>
<sequence length="607" mass="67466">MEKQADGGFYAAASDVAAHKHEDAVLSDEKRSGDFQSTNGSHGEVDPYEGLSAPTLEDVHTLRHVPDTIMWSTYMIAFVELAERFSFYGSTIVFVNFIQQPLPPGSNTGAGGADGQSGALNMGQRVSTGLTTFNSFWCYITPLLGAWFADTKWGRFKTICISVGITLVGHLILIISAIPPVVVHRNGSLAALCVAIVIMGLGTGGFKSNISPLVAEQQKRTRPFVTETSKGERVVVDPTLTTARIYMYFYFFINVGALIGQITMTFAEKYVGFYLAYTLPTAVFLLCPLVLLAGRNRYVRSPPQGSVLGKSLRTWRFAARGRASWNPIRFWKNMTADDFWENVKPSRVVAAEKEGGVAKPRWMTFDDVWVDELRRGFKACAVFVWYPIYWLAYNQIINNLTSQAATMITNGVPNDVINNLDPFALIIFIPIFDIFLYPFFRRIGINFTPIKKITAGFFTASAAMIWAAVVQHYIYKRNPCGYYVSTCEDDAGNVVVSDLNVWIQTGSYVLIAFSEILASITGLEYAFTKAPKNMRSLVMAIFLFTSAIANAISEAFVSVSADPLLVWNYGIFAVLAFVGGFGFWFSFRHLDAEEDELNLIQEGHYEE</sequence>
<keyword evidence="4 7" id="KW-0812">Transmembrane</keyword>
<feature type="transmembrane region" description="Helical" evidence="9">
    <location>
        <begin position="273"/>
        <end position="294"/>
    </location>
</feature>
<dbReference type="InterPro" id="IPR036259">
    <property type="entry name" value="MFS_trans_sf"/>
</dbReference>
<accession>A0A4Y9ZPU6</accession>
<evidence type="ECO:0000256" key="8">
    <source>
        <dbReference type="SAM" id="MobiDB-lite"/>
    </source>
</evidence>
<dbReference type="FunFam" id="1.20.1250.20:FF:000085">
    <property type="entry name" value="MFS peptide transporter Ptr2"/>
    <property type="match status" value="1"/>
</dbReference>
<evidence type="ECO:0000256" key="6">
    <source>
        <dbReference type="ARBA" id="ARBA00023136"/>
    </source>
</evidence>
<comment type="similarity">
    <text evidence="2 7">Belongs to the major facilitator superfamily. Proton-dependent oligopeptide transporter (POT/PTR) (TC 2.A.17) family.</text>
</comment>
<dbReference type="PROSITE" id="PS01023">
    <property type="entry name" value="PTR2_2"/>
    <property type="match status" value="1"/>
</dbReference>
<feature type="transmembrane region" description="Helical" evidence="9">
    <location>
        <begin position="452"/>
        <end position="474"/>
    </location>
</feature>
<dbReference type="OrthoDB" id="8904098at2759"/>
<feature type="compositionally biased region" description="Basic and acidic residues" evidence="8">
    <location>
        <begin position="21"/>
        <end position="33"/>
    </location>
</feature>
<feature type="transmembrane region" description="Helical" evidence="9">
    <location>
        <begin position="159"/>
        <end position="183"/>
    </location>
</feature>
<evidence type="ECO:0000256" key="9">
    <source>
        <dbReference type="SAM" id="Phobius"/>
    </source>
</evidence>
<reference evidence="10 11" key="1">
    <citation type="submission" date="2019-02" db="EMBL/GenBank/DDBJ databases">
        <title>Genome sequencing of the rare red list fungi Hericium alpestre (H. flagellum).</title>
        <authorList>
            <person name="Buettner E."/>
            <person name="Kellner H."/>
        </authorList>
    </citation>
    <scope>NUCLEOTIDE SEQUENCE [LARGE SCALE GENOMIC DNA]</scope>
    <source>
        <strain evidence="10 11">DSM 108284</strain>
    </source>
</reference>
<dbReference type="InterPro" id="IPR000109">
    <property type="entry name" value="POT_fam"/>
</dbReference>
<dbReference type="Gene3D" id="1.20.1250.20">
    <property type="entry name" value="MFS general substrate transporter like domains"/>
    <property type="match status" value="1"/>
</dbReference>
<dbReference type="Proteomes" id="UP000298061">
    <property type="component" value="Unassembled WGS sequence"/>
</dbReference>
<proteinExistence type="inferred from homology"/>
<feature type="transmembrane region" description="Helical" evidence="9">
    <location>
        <begin position="539"/>
        <end position="561"/>
    </location>
</feature>
<comment type="subcellular location">
    <subcellularLocation>
        <location evidence="1 7">Membrane</location>
        <topology evidence="1 7">Multi-pass membrane protein</topology>
    </subcellularLocation>
</comment>
<feature type="region of interest" description="Disordered" evidence="8">
    <location>
        <begin position="21"/>
        <end position="50"/>
    </location>
</feature>
<evidence type="ECO:0000256" key="7">
    <source>
        <dbReference type="RuleBase" id="RU003755"/>
    </source>
</evidence>
<feature type="transmembrane region" description="Helical" evidence="9">
    <location>
        <begin position="376"/>
        <end position="393"/>
    </location>
</feature>
<evidence type="ECO:0000256" key="1">
    <source>
        <dbReference type="ARBA" id="ARBA00004141"/>
    </source>
</evidence>
<evidence type="ECO:0000256" key="4">
    <source>
        <dbReference type="ARBA" id="ARBA00022692"/>
    </source>
</evidence>
<evidence type="ECO:0000256" key="5">
    <source>
        <dbReference type="ARBA" id="ARBA00022989"/>
    </source>
</evidence>
<dbReference type="GO" id="GO:0071916">
    <property type="term" value="F:dipeptide transmembrane transporter activity"/>
    <property type="evidence" value="ECO:0007669"/>
    <property type="project" value="UniProtKB-ARBA"/>
</dbReference>
<keyword evidence="6 9" id="KW-0472">Membrane</keyword>
<name>A0A4Y9ZPU6_9AGAM</name>
<organism evidence="10 11">
    <name type="scientific">Hericium alpestre</name>
    <dbReference type="NCBI Taxonomy" id="135208"/>
    <lineage>
        <taxon>Eukaryota</taxon>
        <taxon>Fungi</taxon>
        <taxon>Dikarya</taxon>
        <taxon>Basidiomycota</taxon>
        <taxon>Agaricomycotina</taxon>
        <taxon>Agaricomycetes</taxon>
        <taxon>Russulales</taxon>
        <taxon>Hericiaceae</taxon>
        <taxon>Hericium</taxon>
    </lineage>
</organism>
<comment type="caution">
    <text evidence="10">The sequence shown here is derived from an EMBL/GenBank/DDBJ whole genome shotgun (WGS) entry which is preliminary data.</text>
</comment>